<dbReference type="EnsemblFungi" id="MAPG_06445T0">
    <property type="protein sequence ID" value="MAPG_06445T0"/>
    <property type="gene ID" value="MAPG_06445"/>
</dbReference>
<dbReference type="EMBL" id="GL876970">
    <property type="protein sequence ID" value="KLU87445.1"/>
    <property type="molecule type" value="Genomic_DNA"/>
</dbReference>
<reference evidence="6" key="2">
    <citation type="submission" date="2010-05" db="EMBL/GenBank/DDBJ databases">
        <title>The genome sequence of Magnaporthe poae strain ATCC 64411.</title>
        <authorList>
            <person name="Ma L.-J."/>
            <person name="Dead R."/>
            <person name="Young S."/>
            <person name="Zeng Q."/>
            <person name="Koehrsen M."/>
            <person name="Alvarado L."/>
            <person name="Berlin A."/>
            <person name="Chapman S.B."/>
            <person name="Chen Z."/>
            <person name="Freedman E."/>
            <person name="Gellesch M."/>
            <person name="Goldberg J."/>
            <person name="Griggs A."/>
            <person name="Gujja S."/>
            <person name="Heilman E.R."/>
            <person name="Heiman D."/>
            <person name="Hepburn T."/>
            <person name="Howarth C."/>
            <person name="Jen D."/>
            <person name="Larson L."/>
            <person name="Mehta T."/>
            <person name="Neiman D."/>
            <person name="Pearson M."/>
            <person name="Roberts A."/>
            <person name="Saif S."/>
            <person name="Shea T."/>
            <person name="Shenoy N."/>
            <person name="Sisk P."/>
            <person name="Stolte C."/>
            <person name="Sykes S."/>
            <person name="Walk T."/>
            <person name="White J."/>
            <person name="Yandava C."/>
            <person name="Haas B."/>
            <person name="Nusbaum C."/>
            <person name="Birren B."/>
        </authorList>
    </citation>
    <scope>NUCLEOTIDE SEQUENCE [LARGE SCALE GENOMIC DNA]</scope>
    <source>
        <strain evidence="6">ATCC 64411 / 73-15</strain>
    </source>
</reference>
<reference evidence="4" key="1">
    <citation type="submission" date="2010-05" db="EMBL/GenBank/DDBJ databases">
        <title>The Genome Sequence of Magnaporthe poae strain ATCC 64411.</title>
        <authorList>
            <consortium name="The Broad Institute Genome Sequencing Platform"/>
            <consortium name="Broad Institute Genome Sequencing Center for Infectious Disease"/>
            <person name="Ma L.-J."/>
            <person name="Dead R."/>
            <person name="Young S."/>
            <person name="Zeng Q."/>
            <person name="Koehrsen M."/>
            <person name="Alvarado L."/>
            <person name="Berlin A."/>
            <person name="Chapman S.B."/>
            <person name="Chen Z."/>
            <person name="Freedman E."/>
            <person name="Gellesch M."/>
            <person name="Goldberg J."/>
            <person name="Griggs A."/>
            <person name="Gujja S."/>
            <person name="Heilman E.R."/>
            <person name="Heiman D."/>
            <person name="Hepburn T."/>
            <person name="Howarth C."/>
            <person name="Jen D."/>
            <person name="Larson L."/>
            <person name="Mehta T."/>
            <person name="Neiman D."/>
            <person name="Pearson M."/>
            <person name="Roberts A."/>
            <person name="Saif S."/>
            <person name="Shea T."/>
            <person name="Shenoy N."/>
            <person name="Sisk P."/>
            <person name="Stolte C."/>
            <person name="Sykes S."/>
            <person name="Walk T."/>
            <person name="White J."/>
            <person name="Yandava C."/>
            <person name="Haas B."/>
            <person name="Nusbaum C."/>
            <person name="Birren B."/>
        </authorList>
    </citation>
    <scope>NUCLEOTIDE SEQUENCE</scope>
    <source>
        <strain evidence="4">ATCC 64411</strain>
    </source>
</reference>
<proteinExistence type="predicted"/>
<reference evidence="5" key="4">
    <citation type="journal article" date="2015" name="G3 (Bethesda)">
        <title>Genome sequences of three phytopathogenic species of the Magnaporthaceae family of fungi.</title>
        <authorList>
            <person name="Okagaki L.H."/>
            <person name="Nunes C.C."/>
            <person name="Sailsbery J."/>
            <person name="Clay B."/>
            <person name="Brown D."/>
            <person name="John T."/>
            <person name="Oh Y."/>
            <person name="Young N."/>
            <person name="Fitzgerald M."/>
            <person name="Haas B.J."/>
            <person name="Zeng Q."/>
            <person name="Young S."/>
            <person name="Adiconis X."/>
            <person name="Fan L."/>
            <person name="Levin J.Z."/>
            <person name="Mitchell T.K."/>
            <person name="Okubara P.A."/>
            <person name="Farman M.L."/>
            <person name="Kohn L.M."/>
            <person name="Birren B."/>
            <person name="Ma L.-J."/>
            <person name="Dean R.A."/>
        </authorList>
    </citation>
    <scope>NUCLEOTIDE SEQUENCE</scope>
    <source>
        <strain evidence="5">ATCC 64411 / 73-15</strain>
    </source>
</reference>
<feature type="compositionally biased region" description="Basic and acidic residues" evidence="2">
    <location>
        <begin position="758"/>
        <end position="768"/>
    </location>
</feature>
<name>A0A0C4E219_MAGP6</name>
<evidence type="ECO:0000313" key="5">
    <source>
        <dbReference type="EnsemblFungi" id="MAPG_06445T0"/>
    </source>
</evidence>
<evidence type="ECO:0000256" key="2">
    <source>
        <dbReference type="SAM" id="MobiDB-lite"/>
    </source>
</evidence>
<gene>
    <name evidence="4" type="ORF">MAPG_06445</name>
</gene>
<sequence length="1619" mass="180396">MADDTGQAVAVKTLSLAEEAWRQSLAEFFGGDPGSVEETLLKLENLEDMLGEAHNAKASHDAKQLTFEFRGGRYAYIDIFGQVVRHINALKGVIDSGVALDVSGQAALPWAVVKFILGFLGNYHDQKDAVLSSLASVDHVLVYYRQFESLYFRNQASAAGRHREPTQSPTEDLKSAILEVYSQCFRILRDTTEWFGQSADKARKGWKDSEKTDARKTALKRSLRNLQDWARKTGKTANKIFGSSARYSDGVAKIEAGRAKVDMWANLVMRQDQLRAMDLTDRTHALVEKIEHAAFLRGLSDISSLKEHAALSETILMGSAIWFPRNSKYQEWLMSPKPAALWIHGSLGSGKSTLVCLAIDGFLEGLRPNPTAPVVFFYGVVHSEDGSTWTTRTADDCARDMLRQLVQLNPSSGLPELSSYVEGNKPSGKTCLKLIEEIIDASAYVSVTFAIDALDRMTLPRGRNSRVALTPGALLDGLVKLSLSKAGKCLVRILVSSQHRDDIPKSVFEDKKDAAIRVVEIDVDSESPPTIRQFIESQVSGWIRADFLPGEAGEEGEKARKRARAAVVESVTLHAGRMYLWAQLTLNNIRGNQKLKKETDLLDELKKLKSPSDITKMYKAIWGGLSGDSRATRVLQLLCCAGKRVATAAVLGALGGADKCTADDIVKSSGGFITEDHKHGVLALFHPSVKQFLGEQAGYEAQAHTAVAEMCLSTLSEFYQDRSQGRRGRSRERQGASSDARRRRSRMRSRSGSRRRGQTRDGLEDPQRKPPGRRQRQRGAGLEGRDCYDHVLQDFNEYADIYWATHASKSGDPSLGERVARFLGTVHERELWIESAQTRLSQRPHGFYGHVVEQELKHCWSSHPATSLLVSAVYGFATFIEGEVARAARDSRIRTFEDLRNDDGLSTFHLAAKFGHIPVLNLLARLTPTPAIFLEPDEKGNNTTAMEYALRNLRTAPEPRDLEAWLKLKARSGFKVWWVERLKEWYYSNGDREVAFIRECRLVAAALQNPFCAQELLELLRPKLKMLSSGELPDMEADAVDKGSCREAYQILLQAAVQYAGCSVELLRQGLSMCDKHVTEAVLVAAARWRNTERVPWRSRRPVWDYLVSGTGTQRLTREVIRAAIKAGDADLTRYLLELVPQLVLSPEMLEHAVTHRWEALRLIKALLDTTPGEKMIRRVRIITASMLEAMSGNQEQGGELLRTLREMSPSAAGDTTEPDLILKTAFRTGNWPFLEELVQTPSRKPRPSYEKVASALVESLAQPFCVSEASSYALYRPENQRDKQCEAAVSRIVDHFMDGKWEGLDGIPPLAEYQGPAVMKRLLALAEFDDTALASLLAAAACNKTYGLDIFKLVTQVSNGKVGKLLEHNDLHVVKQVISRGHWQVFEHIQKEHADILAVVPEPDLRNAASNPDVRVARFIFSSPIVTGRPALTVEMADLVRAALNSDAVLDCLMGMPDAPEYRPLRLLKAIAEGCGRTVSLRRALEESGRNRKQPSSRYIFVDLAHAAIGNKHGIDMLTFVLLLSSVGVTAGMLERAAANRTAAPEMLRVLLNRCEDDRVSRLITTRVRRAAERNTVSGLEALRILRMEEDFENERKRKERGRKGEIALNVLLQRKLQ</sequence>
<dbReference type="PANTHER" id="PTHR10039">
    <property type="entry name" value="AMELOGENIN"/>
    <property type="match status" value="1"/>
</dbReference>
<dbReference type="STRING" id="644358.A0A0C4E219"/>
<dbReference type="InterPro" id="IPR056884">
    <property type="entry name" value="NPHP3-like_N"/>
</dbReference>
<evidence type="ECO:0000259" key="3">
    <source>
        <dbReference type="Pfam" id="PF24883"/>
    </source>
</evidence>
<reference evidence="4" key="3">
    <citation type="submission" date="2011-03" db="EMBL/GenBank/DDBJ databases">
        <title>Annotation of Magnaporthe poae ATCC 64411.</title>
        <authorList>
            <person name="Ma L.-J."/>
            <person name="Dead R."/>
            <person name="Young S.K."/>
            <person name="Zeng Q."/>
            <person name="Gargeya S."/>
            <person name="Fitzgerald M."/>
            <person name="Haas B."/>
            <person name="Abouelleil A."/>
            <person name="Alvarado L."/>
            <person name="Arachchi H.M."/>
            <person name="Berlin A."/>
            <person name="Brown A."/>
            <person name="Chapman S.B."/>
            <person name="Chen Z."/>
            <person name="Dunbar C."/>
            <person name="Freedman E."/>
            <person name="Gearin G."/>
            <person name="Gellesch M."/>
            <person name="Goldberg J."/>
            <person name="Griggs A."/>
            <person name="Gujja S."/>
            <person name="Heiman D."/>
            <person name="Howarth C."/>
            <person name="Larson L."/>
            <person name="Lui A."/>
            <person name="MacDonald P.J.P."/>
            <person name="Mehta T."/>
            <person name="Montmayeur A."/>
            <person name="Murphy C."/>
            <person name="Neiman D."/>
            <person name="Pearson M."/>
            <person name="Priest M."/>
            <person name="Roberts A."/>
            <person name="Saif S."/>
            <person name="Shea T."/>
            <person name="Shenoy N."/>
            <person name="Sisk P."/>
            <person name="Stolte C."/>
            <person name="Sykes S."/>
            <person name="Yandava C."/>
            <person name="Wortman J."/>
            <person name="Nusbaum C."/>
            <person name="Birren B."/>
        </authorList>
    </citation>
    <scope>NUCLEOTIDE SEQUENCE</scope>
    <source>
        <strain evidence="4">ATCC 64411</strain>
    </source>
</reference>
<feature type="domain" description="Nephrocystin 3-like N-terminal" evidence="3">
    <location>
        <begin position="319"/>
        <end position="497"/>
    </location>
</feature>
<protein>
    <recommendedName>
        <fullName evidence="3">Nephrocystin 3-like N-terminal domain-containing protein</fullName>
    </recommendedName>
</protein>
<dbReference type="InterPro" id="IPR027417">
    <property type="entry name" value="P-loop_NTPase"/>
</dbReference>
<dbReference type="PANTHER" id="PTHR10039:SF15">
    <property type="entry name" value="NACHT DOMAIN-CONTAINING PROTEIN"/>
    <property type="match status" value="1"/>
</dbReference>
<dbReference type="Gene3D" id="3.40.50.300">
    <property type="entry name" value="P-loop containing nucleotide triphosphate hydrolases"/>
    <property type="match status" value="1"/>
</dbReference>
<dbReference type="eggNOG" id="ENOG502R7Q4">
    <property type="taxonomic scope" value="Eukaryota"/>
</dbReference>
<keyword evidence="6" id="KW-1185">Reference proteome</keyword>
<dbReference type="OrthoDB" id="7464126at2759"/>
<reference evidence="5" key="5">
    <citation type="submission" date="2015-06" db="UniProtKB">
        <authorList>
            <consortium name="EnsemblFungi"/>
        </authorList>
    </citation>
    <scope>IDENTIFICATION</scope>
    <source>
        <strain evidence="5">ATCC 64411</strain>
    </source>
</reference>
<dbReference type="Proteomes" id="UP000011715">
    <property type="component" value="Unassembled WGS sequence"/>
</dbReference>
<dbReference type="EMBL" id="ADBL01001564">
    <property type="status" value="NOT_ANNOTATED_CDS"/>
    <property type="molecule type" value="Genomic_DNA"/>
</dbReference>
<feature type="compositionally biased region" description="Basic residues" evidence="2">
    <location>
        <begin position="741"/>
        <end position="757"/>
    </location>
</feature>
<dbReference type="VEuPathDB" id="FungiDB:MAPG_06445"/>
<evidence type="ECO:0000313" key="6">
    <source>
        <dbReference type="Proteomes" id="UP000011715"/>
    </source>
</evidence>
<dbReference type="Pfam" id="PF24883">
    <property type="entry name" value="NPHP3_N"/>
    <property type="match status" value="1"/>
</dbReference>
<keyword evidence="1" id="KW-0677">Repeat</keyword>
<evidence type="ECO:0000256" key="1">
    <source>
        <dbReference type="ARBA" id="ARBA00022737"/>
    </source>
</evidence>
<accession>A0A0C4E219</accession>
<evidence type="ECO:0000313" key="4">
    <source>
        <dbReference type="EMBL" id="KLU87445.1"/>
    </source>
</evidence>
<organism evidence="5 6">
    <name type="scientific">Magnaporthiopsis poae (strain ATCC 64411 / 73-15)</name>
    <name type="common">Kentucky bluegrass fungus</name>
    <name type="synonym">Magnaporthe poae</name>
    <dbReference type="NCBI Taxonomy" id="644358"/>
    <lineage>
        <taxon>Eukaryota</taxon>
        <taxon>Fungi</taxon>
        <taxon>Dikarya</taxon>
        <taxon>Ascomycota</taxon>
        <taxon>Pezizomycotina</taxon>
        <taxon>Sordariomycetes</taxon>
        <taxon>Sordariomycetidae</taxon>
        <taxon>Magnaporthales</taxon>
        <taxon>Magnaporthaceae</taxon>
        <taxon>Magnaporthiopsis</taxon>
    </lineage>
</organism>
<feature type="region of interest" description="Disordered" evidence="2">
    <location>
        <begin position="722"/>
        <end position="782"/>
    </location>
</feature>